<dbReference type="AlphaFoldDB" id="A0A0K6FNA7"/>
<dbReference type="EMBL" id="CYGV01000213">
    <property type="protein sequence ID" value="CUA67716.1"/>
    <property type="molecule type" value="Genomic_DNA"/>
</dbReference>
<dbReference type="InterPro" id="IPR035992">
    <property type="entry name" value="Ricin_B-like_lectins"/>
</dbReference>
<dbReference type="InterPro" id="IPR000772">
    <property type="entry name" value="Ricin_B_lectin"/>
</dbReference>
<evidence type="ECO:0000313" key="2">
    <source>
        <dbReference type="EMBL" id="CUA67716.1"/>
    </source>
</evidence>
<protein>
    <recommendedName>
        <fullName evidence="1">Ricin B lectin domain-containing protein</fullName>
    </recommendedName>
</protein>
<gene>
    <name evidence="2" type="ORF">RSOLAG22IIIB_07553</name>
</gene>
<dbReference type="SUPFAM" id="SSF50370">
    <property type="entry name" value="Ricin B-like lectins"/>
    <property type="match status" value="2"/>
</dbReference>
<dbReference type="PROSITE" id="PS50231">
    <property type="entry name" value="RICIN_B_LECTIN"/>
    <property type="match status" value="2"/>
</dbReference>
<dbReference type="CDD" id="cd23455">
    <property type="entry name" value="beta-trefoil_Ricin_RSA"/>
    <property type="match status" value="1"/>
</dbReference>
<keyword evidence="3" id="KW-1185">Reference proteome</keyword>
<evidence type="ECO:0000259" key="1">
    <source>
        <dbReference type="Pfam" id="PF14200"/>
    </source>
</evidence>
<organism evidence="2 3">
    <name type="scientific">Rhizoctonia solani</name>
    <dbReference type="NCBI Taxonomy" id="456999"/>
    <lineage>
        <taxon>Eukaryota</taxon>
        <taxon>Fungi</taxon>
        <taxon>Dikarya</taxon>
        <taxon>Basidiomycota</taxon>
        <taxon>Agaricomycotina</taxon>
        <taxon>Agaricomycetes</taxon>
        <taxon>Cantharellales</taxon>
        <taxon>Ceratobasidiaceae</taxon>
        <taxon>Rhizoctonia</taxon>
    </lineage>
</organism>
<proteinExistence type="predicted"/>
<accession>A0A0K6FNA7</accession>
<reference evidence="2 3" key="1">
    <citation type="submission" date="2015-07" db="EMBL/GenBank/DDBJ databases">
        <authorList>
            <person name="Noorani M."/>
        </authorList>
    </citation>
    <scope>NUCLEOTIDE SEQUENCE [LARGE SCALE GENOMIC DNA]</scope>
    <source>
        <strain evidence="2">BBA 69670</strain>
    </source>
</reference>
<sequence length="296" mass="33615">MLPYTQARRPSPAVVISEMALSPGVYRIRNARTNTYIDQKGSSTDVIHGWNYVQHDRADQHVFASNNLIIWNLSRNENEWTISCPGTNYVVEIRDANKANGAGINLWENLGLQHQRWIFEKISDRQPQELNPRHLPQHYQLSQDYFQQPNQQSTLSPVLPGIYFLRNVMSNTLVSLPGGSAEEGAEISGYGFSGGSHQKWQLQSTGHGRNVTFRNIQTNTYLWFRGESFVPSFSVKSSYQSQEYTIATANRGFYILPAQQPGCALSLLHGSAQNGTEIAIWHNDQQDNQKWHLEHA</sequence>
<dbReference type="Proteomes" id="UP000044841">
    <property type="component" value="Unassembled WGS sequence"/>
</dbReference>
<dbReference type="Gene3D" id="2.80.10.50">
    <property type="match status" value="2"/>
</dbReference>
<feature type="domain" description="Ricin B lectin" evidence="1">
    <location>
        <begin position="149"/>
        <end position="223"/>
    </location>
</feature>
<evidence type="ECO:0000313" key="3">
    <source>
        <dbReference type="Proteomes" id="UP000044841"/>
    </source>
</evidence>
<dbReference type="Pfam" id="PF14200">
    <property type="entry name" value="RicinB_lectin_2"/>
    <property type="match status" value="2"/>
</dbReference>
<name>A0A0K6FNA7_9AGAM</name>
<feature type="domain" description="Ricin B lectin" evidence="1">
    <location>
        <begin position="22"/>
        <end position="107"/>
    </location>
</feature>